<gene>
    <name evidence="2" type="ORF">E2C01_031475</name>
</gene>
<reference evidence="2 3" key="1">
    <citation type="submission" date="2019-05" db="EMBL/GenBank/DDBJ databases">
        <title>Another draft genome of Portunus trituberculatus and its Hox gene families provides insights of decapod evolution.</title>
        <authorList>
            <person name="Jeong J.-H."/>
            <person name="Song I."/>
            <person name="Kim S."/>
            <person name="Choi T."/>
            <person name="Kim D."/>
            <person name="Ryu S."/>
            <person name="Kim W."/>
        </authorList>
    </citation>
    <scope>NUCLEOTIDE SEQUENCE [LARGE SCALE GENOMIC DNA]</scope>
    <source>
        <tissue evidence="2">Muscle</tissue>
    </source>
</reference>
<sequence>MSCSPHLTRSMSRVRRQGGAGLVGAGVWRDTVMRELQLATVRTRRWNELQQKLPLLLLLPMLLLLLFPLTKDRTKGF</sequence>
<proteinExistence type="predicted"/>
<evidence type="ECO:0000256" key="1">
    <source>
        <dbReference type="SAM" id="Phobius"/>
    </source>
</evidence>
<dbReference type="EMBL" id="VSRR010003941">
    <property type="protein sequence ID" value="MPC37979.1"/>
    <property type="molecule type" value="Genomic_DNA"/>
</dbReference>
<name>A0A5B7EY76_PORTR</name>
<accession>A0A5B7EY76</accession>
<comment type="caution">
    <text evidence="2">The sequence shown here is derived from an EMBL/GenBank/DDBJ whole genome shotgun (WGS) entry which is preliminary data.</text>
</comment>
<keyword evidence="3" id="KW-1185">Reference proteome</keyword>
<organism evidence="2 3">
    <name type="scientific">Portunus trituberculatus</name>
    <name type="common">Swimming crab</name>
    <name type="synonym">Neptunus trituberculatus</name>
    <dbReference type="NCBI Taxonomy" id="210409"/>
    <lineage>
        <taxon>Eukaryota</taxon>
        <taxon>Metazoa</taxon>
        <taxon>Ecdysozoa</taxon>
        <taxon>Arthropoda</taxon>
        <taxon>Crustacea</taxon>
        <taxon>Multicrustacea</taxon>
        <taxon>Malacostraca</taxon>
        <taxon>Eumalacostraca</taxon>
        <taxon>Eucarida</taxon>
        <taxon>Decapoda</taxon>
        <taxon>Pleocyemata</taxon>
        <taxon>Brachyura</taxon>
        <taxon>Eubrachyura</taxon>
        <taxon>Portunoidea</taxon>
        <taxon>Portunidae</taxon>
        <taxon>Portuninae</taxon>
        <taxon>Portunus</taxon>
    </lineage>
</organism>
<keyword evidence="1" id="KW-0812">Transmembrane</keyword>
<protein>
    <submittedName>
        <fullName evidence="2">Uncharacterized protein</fullName>
    </submittedName>
</protein>
<evidence type="ECO:0000313" key="2">
    <source>
        <dbReference type="EMBL" id="MPC37979.1"/>
    </source>
</evidence>
<evidence type="ECO:0000313" key="3">
    <source>
        <dbReference type="Proteomes" id="UP000324222"/>
    </source>
</evidence>
<feature type="transmembrane region" description="Helical" evidence="1">
    <location>
        <begin position="53"/>
        <end position="70"/>
    </location>
</feature>
<keyword evidence="1" id="KW-1133">Transmembrane helix</keyword>
<dbReference type="AlphaFoldDB" id="A0A5B7EY76"/>
<dbReference type="Proteomes" id="UP000324222">
    <property type="component" value="Unassembled WGS sequence"/>
</dbReference>
<keyword evidence="1" id="KW-0472">Membrane</keyword>